<gene>
    <name evidence="1" type="ORF">J2S55_008110</name>
</gene>
<keyword evidence="2" id="KW-1185">Reference proteome</keyword>
<reference evidence="1 2" key="1">
    <citation type="submission" date="2023-07" db="EMBL/GenBank/DDBJ databases">
        <title>Sequencing the genomes of 1000 actinobacteria strains.</title>
        <authorList>
            <person name="Klenk H.-P."/>
        </authorList>
    </citation>
    <scope>NUCLEOTIDE SEQUENCE [LARGE SCALE GENOMIC DNA]</scope>
    <source>
        <strain evidence="1 2">DSM 44109</strain>
    </source>
</reference>
<accession>A0ABT9RHU5</accession>
<name>A0ABT9RHU5_9ACTN</name>
<comment type="caution">
    <text evidence="1">The sequence shown here is derived from an EMBL/GenBank/DDBJ whole genome shotgun (WGS) entry which is preliminary data.</text>
</comment>
<protein>
    <submittedName>
        <fullName evidence="1">IS5 family transposase</fullName>
    </submittedName>
</protein>
<dbReference type="EMBL" id="JAUSRB010000002">
    <property type="protein sequence ID" value="MDP9868844.1"/>
    <property type="molecule type" value="Genomic_DNA"/>
</dbReference>
<organism evidence="1 2">
    <name type="scientific">Streptosporangium brasiliense</name>
    <dbReference type="NCBI Taxonomy" id="47480"/>
    <lineage>
        <taxon>Bacteria</taxon>
        <taxon>Bacillati</taxon>
        <taxon>Actinomycetota</taxon>
        <taxon>Actinomycetes</taxon>
        <taxon>Streptosporangiales</taxon>
        <taxon>Streptosporangiaceae</taxon>
        <taxon>Streptosporangium</taxon>
    </lineage>
</organism>
<proteinExistence type="predicted"/>
<evidence type="ECO:0000313" key="2">
    <source>
        <dbReference type="Proteomes" id="UP001230426"/>
    </source>
</evidence>
<evidence type="ECO:0000313" key="1">
    <source>
        <dbReference type="EMBL" id="MDP9868844.1"/>
    </source>
</evidence>
<dbReference type="Proteomes" id="UP001230426">
    <property type="component" value="Unassembled WGS sequence"/>
</dbReference>
<sequence length="54" mass="6067">MPDDITVHLDAGYDPDKTRALLNGRGLHERIAHKGEKAPIQASQRWHVERTHAG</sequence>